<proteinExistence type="predicted"/>
<gene>
    <name evidence="2" type="ORF">CGI_10002504</name>
</gene>
<sequence>MKKYFPKSKLREHMVQKHLSSISSNGQVTQLDLEPLLGGELQDIGMLPSHTETKTVVQAVQINKPKTTTAMLTIPVSEQMTIDPLEFITNPEDSSGEMPQISQAVLNQLMSGLDKPEETSNPSTSNTSKLKTTAPTVPGLPDPGDCTEPREAAAFQAANDAVETIVTSTTDSLLSTPRKRKRGEYNNLDEEQRAKIGRLAVEDGVARATRRFMTNSGIKVSESTVRSIRDRYLRARKASASLASPLVLENNSGSARTDYLSNHNLSYRARHRRQLLKEKTSSASTSPQVPDRENSDEGLLNQASSAFMISSSEAASFSGSMDNGTFSSADSLSSRGITFRDPETGVMYIQTQLLQDDPPSTVTDLYQDEKVLGSEISDLTDNSSNSLDHSIQDAEFTGSTINFQDLQ</sequence>
<dbReference type="InParanoid" id="K1S5Q9"/>
<accession>K1S5Q9</accession>
<feature type="region of interest" description="Disordered" evidence="1">
    <location>
        <begin position="276"/>
        <end position="296"/>
    </location>
</feature>
<feature type="compositionally biased region" description="Low complexity" evidence="1">
    <location>
        <begin position="119"/>
        <end position="133"/>
    </location>
</feature>
<name>K1S5Q9_MAGGI</name>
<dbReference type="AlphaFoldDB" id="K1S5Q9"/>
<dbReference type="EMBL" id="JH818125">
    <property type="protein sequence ID" value="EKC42701.1"/>
    <property type="molecule type" value="Genomic_DNA"/>
</dbReference>
<protein>
    <submittedName>
        <fullName evidence="2">Uncharacterized protein</fullName>
    </submittedName>
</protein>
<reference evidence="2" key="1">
    <citation type="journal article" date="2012" name="Nature">
        <title>The oyster genome reveals stress adaptation and complexity of shell formation.</title>
        <authorList>
            <person name="Zhang G."/>
            <person name="Fang X."/>
            <person name="Guo X."/>
            <person name="Li L."/>
            <person name="Luo R."/>
            <person name="Xu F."/>
            <person name="Yang P."/>
            <person name="Zhang L."/>
            <person name="Wang X."/>
            <person name="Qi H."/>
            <person name="Xiong Z."/>
            <person name="Que H."/>
            <person name="Xie Y."/>
            <person name="Holland P.W."/>
            <person name="Paps J."/>
            <person name="Zhu Y."/>
            <person name="Wu F."/>
            <person name="Chen Y."/>
            <person name="Wang J."/>
            <person name="Peng C."/>
            <person name="Meng J."/>
            <person name="Yang L."/>
            <person name="Liu J."/>
            <person name="Wen B."/>
            <person name="Zhang N."/>
            <person name="Huang Z."/>
            <person name="Zhu Q."/>
            <person name="Feng Y."/>
            <person name="Mount A."/>
            <person name="Hedgecock D."/>
            <person name="Xu Z."/>
            <person name="Liu Y."/>
            <person name="Domazet-Loso T."/>
            <person name="Du Y."/>
            <person name="Sun X."/>
            <person name="Zhang S."/>
            <person name="Liu B."/>
            <person name="Cheng P."/>
            <person name="Jiang X."/>
            <person name="Li J."/>
            <person name="Fan D."/>
            <person name="Wang W."/>
            <person name="Fu W."/>
            <person name="Wang T."/>
            <person name="Wang B."/>
            <person name="Zhang J."/>
            <person name="Peng Z."/>
            <person name="Li Y."/>
            <person name="Li N."/>
            <person name="Wang J."/>
            <person name="Chen M."/>
            <person name="He Y."/>
            <person name="Tan F."/>
            <person name="Song X."/>
            <person name="Zheng Q."/>
            <person name="Huang R."/>
            <person name="Yang H."/>
            <person name="Du X."/>
            <person name="Chen L."/>
            <person name="Yang M."/>
            <person name="Gaffney P.M."/>
            <person name="Wang S."/>
            <person name="Luo L."/>
            <person name="She Z."/>
            <person name="Ming Y."/>
            <person name="Huang W."/>
            <person name="Zhang S."/>
            <person name="Huang B."/>
            <person name="Zhang Y."/>
            <person name="Qu T."/>
            <person name="Ni P."/>
            <person name="Miao G."/>
            <person name="Wang J."/>
            <person name="Wang Q."/>
            <person name="Steinberg C.E."/>
            <person name="Wang H."/>
            <person name="Li N."/>
            <person name="Qian L."/>
            <person name="Zhang G."/>
            <person name="Li Y."/>
            <person name="Yang H."/>
            <person name="Liu X."/>
            <person name="Wang J."/>
            <person name="Yin Y."/>
            <person name="Wang J."/>
        </authorList>
    </citation>
    <scope>NUCLEOTIDE SEQUENCE [LARGE SCALE GENOMIC DNA]</scope>
    <source>
        <strain evidence="2">05x7-T-G4-1.051#20</strain>
    </source>
</reference>
<feature type="region of interest" description="Disordered" evidence="1">
    <location>
        <begin position="113"/>
        <end position="148"/>
    </location>
</feature>
<evidence type="ECO:0000256" key="1">
    <source>
        <dbReference type="SAM" id="MobiDB-lite"/>
    </source>
</evidence>
<evidence type="ECO:0000313" key="2">
    <source>
        <dbReference type="EMBL" id="EKC42701.1"/>
    </source>
</evidence>
<dbReference type="HOGENOM" id="CLU_676613_0_0_1"/>
<organism evidence="2">
    <name type="scientific">Magallana gigas</name>
    <name type="common">Pacific oyster</name>
    <name type="synonym">Crassostrea gigas</name>
    <dbReference type="NCBI Taxonomy" id="29159"/>
    <lineage>
        <taxon>Eukaryota</taxon>
        <taxon>Metazoa</taxon>
        <taxon>Spiralia</taxon>
        <taxon>Lophotrochozoa</taxon>
        <taxon>Mollusca</taxon>
        <taxon>Bivalvia</taxon>
        <taxon>Autobranchia</taxon>
        <taxon>Pteriomorphia</taxon>
        <taxon>Ostreida</taxon>
        <taxon>Ostreoidea</taxon>
        <taxon>Ostreidae</taxon>
        <taxon>Magallana</taxon>
    </lineage>
</organism>